<proteinExistence type="predicted"/>
<dbReference type="InterPro" id="IPR023140">
    <property type="entry name" value="DUF357"/>
</dbReference>
<evidence type="ECO:0000313" key="6">
    <source>
        <dbReference type="Proteomes" id="UP000001304"/>
    </source>
</evidence>
<evidence type="ECO:0000259" key="3">
    <source>
        <dbReference type="Pfam" id="PF01467"/>
    </source>
</evidence>
<dbReference type="Pfam" id="PF01467">
    <property type="entry name" value="CTP_transf_like"/>
    <property type="match status" value="1"/>
</dbReference>
<dbReference type="SUPFAM" id="SSF158372">
    <property type="entry name" value="AF1782-like"/>
    <property type="match status" value="1"/>
</dbReference>
<dbReference type="EMBL" id="CP002098">
    <property type="protein sequence ID" value="ADM26900.1"/>
    <property type="molecule type" value="Genomic_DNA"/>
</dbReference>
<dbReference type="Gene3D" id="3.40.50.620">
    <property type="entry name" value="HUPs"/>
    <property type="match status" value="1"/>
</dbReference>
<dbReference type="PANTHER" id="PTHR43793">
    <property type="entry name" value="FAD SYNTHASE"/>
    <property type="match status" value="1"/>
</dbReference>
<keyword evidence="1 5" id="KW-0808">Transferase</keyword>
<dbReference type="SUPFAM" id="SSF52374">
    <property type="entry name" value="Nucleotidylyl transferase"/>
    <property type="match status" value="1"/>
</dbReference>
<dbReference type="InterPro" id="IPR014729">
    <property type="entry name" value="Rossmann-like_a/b/a_fold"/>
</dbReference>
<sequence>MIAMSGDICERLYKYLSMFSESIKTLRIVDSSCSNIVDLAMLYYKDSRYYYEKGDCVTGLVTISYAEGLLDALRNLGLIEWSWVKPRERIVFAAGSFDILHPGHIEFLRWASTLGDKLYVVVSRDDNYERFKGVKPVFREDERLAIVSAIRFVYKALLGSRDDIYSSIHEVKPSVIALGYDQLRDRDLKEVLSREGLDVEIYRMDRRVENYSSTNIKNRICSYWCLKT</sequence>
<protein>
    <submittedName>
        <fullName evidence="5">Cytidyltransferase-related domain protein</fullName>
    </submittedName>
</protein>
<dbReference type="Pfam" id="PF04010">
    <property type="entry name" value="DUF357"/>
    <property type="match status" value="1"/>
</dbReference>
<name>E0SPF7_IGNAA</name>
<keyword evidence="2" id="KW-0548">Nucleotidyltransferase</keyword>
<dbReference type="BioCyc" id="IAGG583356:GHAH-50-MONOMER"/>
<dbReference type="KEGG" id="iag:Igag_0047"/>
<dbReference type="Proteomes" id="UP000001304">
    <property type="component" value="Chromosome"/>
</dbReference>
<evidence type="ECO:0000313" key="5">
    <source>
        <dbReference type="EMBL" id="ADM26900.1"/>
    </source>
</evidence>
<evidence type="ECO:0000259" key="4">
    <source>
        <dbReference type="Pfam" id="PF04010"/>
    </source>
</evidence>
<dbReference type="PANTHER" id="PTHR43793:SF1">
    <property type="entry name" value="FAD SYNTHASE"/>
    <property type="match status" value="1"/>
</dbReference>
<reference evidence="5 6" key="1">
    <citation type="journal article" date="2010" name="Stand. Genomic Sci.">
        <title>Complete genome sequence of Ignisphaera aggregans type strain (AQ1.S1).</title>
        <authorList>
            <person name="Goker M."/>
            <person name="Held B."/>
            <person name="Lapidus A."/>
            <person name="Nolan M."/>
            <person name="Spring S."/>
            <person name="Yasawong M."/>
            <person name="Lucas S."/>
            <person name="Glavina Del Rio T."/>
            <person name="Tice H."/>
            <person name="Cheng J.F."/>
            <person name="Goodwin L."/>
            <person name="Tapia R."/>
            <person name="Pitluck S."/>
            <person name="Liolios K."/>
            <person name="Ivanova N."/>
            <person name="Mavromatis K."/>
            <person name="Mikhailova N."/>
            <person name="Pati A."/>
            <person name="Chen A."/>
            <person name="Palaniappan K."/>
            <person name="Brambilla E."/>
            <person name="Land M."/>
            <person name="Hauser L."/>
            <person name="Chang Y.J."/>
            <person name="Jeffries C.D."/>
            <person name="Brettin T."/>
            <person name="Detter J.C."/>
            <person name="Han C."/>
            <person name="Rohde M."/>
            <person name="Sikorski J."/>
            <person name="Woyke T."/>
            <person name="Bristow J."/>
            <person name="Eisen J.A."/>
            <person name="Markowitz V."/>
            <person name="Hugenholtz P."/>
            <person name="Kyrpides N.C."/>
            <person name="Klenk H.P."/>
        </authorList>
    </citation>
    <scope>NUCLEOTIDE SEQUENCE [LARGE SCALE GENOMIC DNA]</scope>
    <source>
        <strain evidence="6">DSM 17230 / JCM 13409 / AQ1.S1</strain>
    </source>
</reference>
<dbReference type="InterPro" id="IPR036809">
    <property type="entry name" value="AF1782-like_sf"/>
</dbReference>
<dbReference type="AlphaFoldDB" id="E0SPF7"/>
<dbReference type="HOGENOM" id="CLU_1212640_0_0_2"/>
<gene>
    <name evidence="5" type="ordered locus">Igag_0047</name>
</gene>
<dbReference type="GO" id="GO:0016779">
    <property type="term" value="F:nucleotidyltransferase activity"/>
    <property type="evidence" value="ECO:0007669"/>
    <property type="project" value="UniProtKB-KW"/>
</dbReference>
<dbReference type="STRING" id="583356.Igag_0047"/>
<dbReference type="InterPro" id="IPR004821">
    <property type="entry name" value="Cyt_trans-like"/>
</dbReference>
<organism evidence="5 6">
    <name type="scientific">Ignisphaera aggregans (strain DSM 17230 / JCM 13409 / AQ1.S1)</name>
    <dbReference type="NCBI Taxonomy" id="583356"/>
    <lineage>
        <taxon>Archaea</taxon>
        <taxon>Thermoproteota</taxon>
        <taxon>Thermoprotei</taxon>
        <taxon>Desulfurococcales</taxon>
        <taxon>Desulfurococcaceae</taxon>
        <taxon>Ignisphaera</taxon>
    </lineage>
</organism>
<feature type="domain" description="DUF357" evidence="4">
    <location>
        <begin position="14"/>
        <end position="79"/>
    </location>
</feature>
<keyword evidence="6" id="KW-1185">Reference proteome</keyword>
<evidence type="ECO:0000256" key="1">
    <source>
        <dbReference type="ARBA" id="ARBA00022679"/>
    </source>
</evidence>
<accession>E0SPF7</accession>
<evidence type="ECO:0000256" key="2">
    <source>
        <dbReference type="ARBA" id="ARBA00022695"/>
    </source>
</evidence>
<dbReference type="Gene3D" id="1.20.1270.90">
    <property type="entry name" value="AF1782-like"/>
    <property type="match status" value="1"/>
</dbReference>
<feature type="domain" description="Cytidyltransferase-like" evidence="3">
    <location>
        <begin position="93"/>
        <end position="219"/>
    </location>
</feature>
<dbReference type="NCBIfam" id="TIGR00125">
    <property type="entry name" value="cyt_tran_rel"/>
    <property type="match status" value="1"/>
</dbReference>
<dbReference type="InterPro" id="IPR050385">
    <property type="entry name" value="Archaeal_FAD_synthase"/>
</dbReference>